<evidence type="ECO:0000313" key="4">
    <source>
        <dbReference type="Proteomes" id="UP000494163"/>
    </source>
</evidence>
<feature type="signal peptide" evidence="2">
    <location>
        <begin position="1"/>
        <end position="20"/>
    </location>
</feature>
<dbReference type="OrthoDB" id="8017601at2759"/>
<evidence type="ECO:0000313" key="3">
    <source>
        <dbReference type="EMBL" id="ALC49126.1"/>
    </source>
</evidence>
<dbReference type="AlphaFoldDB" id="A0A0M4ETY6"/>
<reference evidence="3 4" key="1">
    <citation type="submission" date="2015-08" db="EMBL/GenBank/DDBJ databases">
        <title>Ancestral chromatin configuration constrains chromatin evolution on differentiating sex chromosomes in Drosophila.</title>
        <authorList>
            <person name="Zhou Q."/>
            <person name="Bachtrog D."/>
        </authorList>
    </citation>
    <scope>NUCLEOTIDE SEQUENCE [LARGE SCALE GENOMIC DNA]</scope>
    <source>
        <tissue evidence="3">Whole larvae</tissue>
    </source>
</reference>
<dbReference type="OMA" id="CCRMDQL"/>
<name>A0A0M4ETY6_DROBS</name>
<proteinExistence type="predicted"/>
<dbReference type="Proteomes" id="UP000494163">
    <property type="component" value="Chromosome X"/>
</dbReference>
<keyword evidence="4" id="KW-1185">Reference proteome</keyword>
<dbReference type="EMBL" id="CP012528">
    <property type="protein sequence ID" value="ALC49126.1"/>
    <property type="molecule type" value="Genomic_DNA"/>
</dbReference>
<evidence type="ECO:0000256" key="2">
    <source>
        <dbReference type="SAM" id="SignalP"/>
    </source>
</evidence>
<keyword evidence="2" id="KW-0732">Signal</keyword>
<accession>A0A0M4ETY6</accession>
<feature type="chain" id="PRO_5005793877" evidence="2">
    <location>
        <begin position="21"/>
        <end position="430"/>
    </location>
</feature>
<feature type="compositionally biased region" description="Low complexity" evidence="1">
    <location>
        <begin position="415"/>
        <end position="430"/>
    </location>
</feature>
<protein>
    <submittedName>
        <fullName evidence="3">CG2233</fullName>
    </submittedName>
</protein>
<evidence type="ECO:0000256" key="1">
    <source>
        <dbReference type="SAM" id="MobiDB-lite"/>
    </source>
</evidence>
<feature type="region of interest" description="Disordered" evidence="1">
    <location>
        <begin position="407"/>
        <end position="430"/>
    </location>
</feature>
<dbReference type="STRING" id="30019.A0A0M4ETY6"/>
<gene>
    <name evidence="3" type="ORF">Dbus_chrXg982</name>
</gene>
<sequence length="430" mass="47987">MKLMLFAFGVLVACCSSVSATCSLQLQDPVPIVVKHFGSKSAIIKKSINSVTLDLNETMTFHCPTGLCMQNRNYNNDLTKINAITAEFKCTNEGINIDGHTIDSNAYDTYIRCCSDYSQTIYESNSSLPGCDSDAMSLLIGYSVQDLQDVKLLGLCYELGASRVRFVSFLAYAPSNLLLESRIEHELSALNFDTNIGNLIKYFRYPSEDQFQQLLRENQKQLGDLFNPQLFEYNSLLQDEKQSKELASYKDMLSIVWLKQLRVGNWMHFINALRASSDAGAERYDVRLGVSGVAAMPSSPNCNNTAMLQLKSSDDLSLQIPAQIWAHVRTLEPTGEPSDEFVVVAHNSPYANIAELSSFCVDMCNEIPWLRNSLFGQLHLLPMYGVVHCCRIDQLDKLTDFPVSHLPPPPPPLPLTTTTTERTAPPLLLL</sequence>
<organism evidence="3 4">
    <name type="scientific">Drosophila busckii</name>
    <name type="common">Fruit fly</name>
    <dbReference type="NCBI Taxonomy" id="30019"/>
    <lineage>
        <taxon>Eukaryota</taxon>
        <taxon>Metazoa</taxon>
        <taxon>Ecdysozoa</taxon>
        <taxon>Arthropoda</taxon>
        <taxon>Hexapoda</taxon>
        <taxon>Insecta</taxon>
        <taxon>Pterygota</taxon>
        <taxon>Neoptera</taxon>
        <taxon>Endopterygota</taxon>
        <taxon>Diptera</taxon>
        <taxon>Brachycera</taxon>
        <taxon>Muscomorpha</taxon>
        <taxon>Ephydroidea</taxon>
        <taxon>Drosophilidae</taxon>
        <taxon>Drosophila</taxon>
    </lineage>
</organism>